<accession>A0ABP8GNT8</accession>
<dbReference type="EMBL" id="BAABFT010000008">
    <property type="protein sequence ID" value="GAA4327690.1"/>
    <property type="molecule type" value="Genomic_DNA"/>
</dbReference>
<dbReference type="PROSITE" id="PS51257">
    <property type="entry name" value="PROKAR_LIPOPROTEIN"/>
    <property type="match status" value="1"/>
</dbReference>
<keyword evidence="2" id="KW-1185">Reference proteome</keyword>
<protein>
    <submittedName>
        <fullName evidence="1">Uncharacterized protein</fullName>
    </submittedName>
</protein>
<comment type="caution">
    <text evidence="1">The sequence shown here is derived from an EMBL/GenBank/DDBJ whole genome shotgun (WGS) entry which is preliminary data.</text>
</comment>
<sequence>MRNTSFSLSAFLGFISIFFFSCQSNSGREITDTSNVLRINIDPVGGIYSEDTLSSSRQIFDSVKYIALETNDKSLFSSIQ</sequence>
<organism evidence="1 2">
    <name type="scientific">Mucilaginibacter gynuensis</name>
    <dbReference type="NCBI Taxonomy" id="1302236"/>
    <lineage>
        <taxon>Bacteria</taxon>
        <taxon>Pseudomonadati</taxon>
        <taxon>Bacteroidota</taxon>
        <taxon>Sphingobacteriia</taxon>
        <taxon>Sphingobacteriales</taxon>
        <taxon>Sphingobacteriaceae</taxon>
        <taxon>Mucilaginibacter</taxon>
    </lineage>
</organism>
<evidence type="ECO:0000313" key="1">
    <source>
        <dbReference type="EMBL" id="GAA4327690.1"/>
    </source>
</evidence>
<dbReference type="RefSeq" id="WP_345212062.1">
    <property type="nucleotide sequence ID" value="NZ_BAABFT010000008.1"/>
</dbReference>
<reference evidence="2" key="1">
    <citation type="journal article" date="2019" name="Int. J. Syst. Evol. Microbiol.">
        <title>The Global Catalogue of Microorganisms (GCM) 10K type strain sequencing project: providing services to taxonomists for standard genome sequencing and annotation.</title>
        <authorList>
            <consortium name="The Broad Institute Genomics Platform"/>
            <consortium name="The Broad Institute Genome Sequencing Center for Infectious Disease"/>
            <person name="Wu L."/>
            <person name="Ma J."/>
        </authorList>
    </citation>
    <scope>NUCLEOTIDE SEQUENCE [LARGE SCALE GENOMIC DNA]</scope>
    <source>
        <strain evidence="2">JCM 17705</strain>
    </source>
</reference>
<proteinExistence type="predicted"/>
<dbReference type="Proteomes" id="UP001500582">
    <property type="component" value="Unassembled WGS sequence"/>
</dbReference>
<gene>
    <name evidence="1" type="ORF">GCM10023149_31240</name>
</gene>
<name>A0ABP8GNT8_9SPHI</name>
<evidence type="ECO:0000313" key="2">
    <source>
        <dbReference type="Proteomes" id="UP001500582"/>
    </source>
</evidence>